<organism evidence="1 2">
    <name type="scientific">Antiquaquibacter soli</name>
    <dbReference type="NCBI Taxonomy" id="3064523"/>
    <lineage>
        <taxon>Bacteria</taxon>
        <taxon>Bacillati</taxon>
        <taxon>Actinomycetota</taxon>
        <taxon>Actinomycetes</taxon>
        <taxon>Micrococcales</taxon>
        <taxon>Microbacteriaceae</taxon>
        <taxon>Antiquaquibacter</taxon>
    </lineage>
</organism>
<reference evidence="1 2" key="1">
    <citation type="submission" date="2023-07" db="EMBL/GenBank/DDBJ databases">
        <title>Protaetiibacter sp. nov WY-16 isolated from soil.</title>
        <authorList>
            <person name="Liu B."/>
            <person name="Wan Y."/>
        </authorList>
    </citation>
    <scope>NUCLEOTIDE SEQUENCE [LARGE SCALE GENOMIC DNA]</scope>
    <source>
        <strain evidence="1 2">WY-16</strain>
    </source>
</reference>
<keyword evidence="2" id="KW-1185">Reference proteome</keyword>
<dbReference type="RefSeq" id="WP_305001792.1">
    <property type="nucleotide sequence ID" value="NZ_JAUQUB010000001.1"/>
</dbReference>
<evidence type="ECO:0000313" key="2">
    <source>
        <dbReference type="Proteomes" id="UP001241072"/>
    </source>
</evidence>
<protein>
    <recommendedName>
        <fullName evidence="3">PilZ domain-containing protein</fullName>
    </recommendedName>
</protein>
<evidence type="ECO:0008006" key="3">
    <source>
        <dbReference type="Google" id="ProtNLM"/>
    </source>
</evidence>
<evidence type="ECO:0000313" key="1">
    <source>
        <dbReference type="EMBL" id="MDO7881382.1"/>
    </source>
</evidence>
<accession>A0ABT9BQ16</accession>
<name>A0ABT9BQ16_9MICO</name>
<gene>
    <name evidence="1" type="ORF">Q5716_03985</name>
</gene>
<dbReference type="Proteomes" id="UP001241072">
    <property type="component" value="Unassembled WGS sequence"/>
</dbReference>
<dbReference type="EMBL" id="JAUQUB010000001">
    <property type="protein sequence ID" value="MDO7881382.1"/>
    <property type="molecule type" value="Genomic_DNA"/>
</dbReference>
<proteinExistence type="predicted"/>
<sequence>MVSDFAYRVPLVVHRGAARLYRFTNVSAEVLRGVTLTLHGSGVMGANAPATLRPGETLEVDIAGRTLARDSILVIRWFRPSGEEYLWRVSF</sequence>
<comment type="caution">
    <text evidence="1">The sequence shown here is derived from an EMBL/GenBank/DDBJ whole genome shotgun (WGS) entry which is preliminary data.</text>
</comment>